<dbReference type="Pfam" id="PF22491">
    <property type="entry name" value="DUF6988"/>
    <property type="match status" value="1"/>
</dbReference>
<dbReference type="InterPro" id="IPR054257">
    <property type="entry name" value="DUF6988"/>
</dbReference>
<keyword evidence="2" id="KW-1185">Reference proteome</keyword>
<dbReference type="KEGG" id="mbah:HYN46_10710"/>
<dbReference type="OrthoDB" id="6058394at2"/>
<protein>
    <submittedName>
        <fullName evidence="1">Uncharacterized protein</fullName>
    </submittedName>
</protein>
<accession>A0A345PBJ6</accession>
<name>A0A345PBJ6_9GAMM</name>
<proteinExistence type="predicted"/>
<gene>
    <name evidence="1" type="ORF">HYN46_10710</name>
</gene>
<evidence type="ECO:0000313" key="1">
    <source>
        <dbReference type="EMBL" id="AXI04655.1"/>
    </source>
</evidence>
<reference evidence="1 2" key="1">
    <citation type="submission" date="2018-07" db="EMBL/GenBank/DDBJ databases">
        <title>Genome sequencing of Moraxellaceae gen. HYN0046.</title>
        <authorList>
            <person name="Kim M."/>
            <person name="Yi H."/>
        </authorList>
    </citation>
    <scope>NUCLEOTIDE SEQUENCE [LARGE SCALE GENOMIC DNA]</scope>
    <source>
        <strain evidence="1 2">HYN0046</strain>
    </source>
</reference>
<dbReference type="EMBL" id="CP031222">
    <property type="protein sequence ID" value="AXI04655.1"/>
    <property type="molecule type" value="Genomic_DNA"/>
</dbReference>
<evidence type="ECO:0000313" key="2">
    <source>
        <dbReference type="Proteomes" id="UP000253940"/>
    </source>
</evidence>
<dbReference type="Proteomes" id="UP000253940">
    <property type="component" value="Chromosome"/>
</dbReference>
<dbReference type="AlphaFoldDB" id="A0A345PBJ6"/>
<organism evidence="1 2">
    <name type="scientific">Aquirhabdus parva</name>
    <dbReference type="NCBI Taxonomy" id="2283318"/>
    <lineage>
        <taxon>Bacteria</taxon>
        <taxon>Pseudomonadati</taxon>
        <taxon>Pseudomonadota</taxon>
        <taxon>Gammaproteobacteria</taxon>
        <taxon>Moraxellales</taxon>
        <taxon>Moraxellaceae</taxon>
        <taxon>Aquirhabdus</taxon>
    </lineage>
</organism>
<sequence>MCEISLEHAISFTVLLTSDCFTSAICLIRLQYESLVRSIWCLYAALDASIEIISNELTIESENKANKLPMLGDMLKQIEGKAPQHLLEKLLEIKHYSWKPSSSFIHAGLHARNRHSEGYPLGLLEQVLKNSNGMLAMVAQMFIILTGVPQMMERIHKLYKGYADCFPVSKD</sequence>